<dbReference type="WBParaSite" id="maker-unitig_2817-snap-gene-0.2-mRNA-1">
    <property type="protein sequence ID" value="maker-unitig_2817-snap-gene-0.2-mRNA-1"/>
    <property type="gene ID" value="maker-unitig_2817-snap-gene-0.2"/>
</dbReference>
<name>A0A1I8FC72_9PLAT</name>
<feature type="compositionally biased region" description="Low complexity" evidence="1">
    <location>
        <begin position="89"/>
        <end position="102"/>
    </location>
</feature>
<evidence type="ECO:0000313" key="2">
    <source>
        <dbReference type="Proteomes" id="UP000095280"/>
    </source>
</evidence>
<evidence type="ECO:0000256" key="1">
    <source>
        <dbReference type="SAM" id="MobiDB-lite"/>
    </source>
</evidence>
<reference evidence="3" key="1">
    <citation type="submission" date="2016-11" db="UniProtKB">
        <authorList>
            <consortium name="WormBaseParasite"/>
        </authorList>
    </citation>
    <scope>IDENTIFICATION</scope>
</reference>
<evidence type="ECO:0000313" key="3">
    <source>
        <dbReference type="WBParaSite" id="maker-unitig_2817-snap-gene-0.2-mRNA-1"/>
    </source>
</evidence>
<keyword evidence="2" id="KW-1185">Reference proteome</keyword>
<sequence length="166" mass="17497">NRTAGDTWLRLRLAAVNSAGLAASEAALLTLRTREARPGPVGRIRSVGRGRCRSLELAWTGQTGQDQRPVAGLLAGLERDPRPPPAPAGPAAANRGSPGRAGHSVRPESGAPPTGSNLTARTLAGDGPLPGWTFADSRRPRCCLQGLRLFSVARPAKRRSKCHTKF</sequence>
<accession>A0A1I8FC72</accession>
<proteinExistence type="predicted"/>
<organism evidence="2 3">
    <name type="scientific">Macrostomum lignano</name>
    <dbReference type="NCBI Taxonomy" id="282301"/>
    <lineage>
        <taxon>Eukaryota</taxon>
        <taxon>Metazoa</taxon>
        <taxon>Spiralia</taxon>
        <taxon>Lophotrochozoa</taxon>
        <taxon>Platyhelminthes</taxon>
        <taxon>Rhabditophora</taxon>
        <taxon>Macrostomorpha</taxon>
        <taxon>Macrostomida</taxon>
        <taxon>Macrostomidae</taxon>
        <taxon>Macrostomum</taxon>
    </lineage>
</organism>
<dbReference type="AlphaFoldDB" id="A0A1I8FC72"/>
<feature type="region of interest" description="Disordered" evidence="1">
    <location>
        <begin position="60"/>
        <end position="124"/>
    </location>
</feature>
<dbReference type="Proteomes" id="UP000095280">
    <property type="component" value="Unplaced"/>
</dbReference>
<protein>
    <submittedName>
        <fullName evidence="3">Fibronectin type-III domain-containing protein</fullName>
    </submittedName>
</protein>